<accession>A0A2T1D2U2</accession>
<comment type="caution">
    <text evidence="3">The sequence shown here is derived from an EMBL/GenBank/DDBJ whole genome shotgun (WGS) entry which is preliminary data.</text>
</comment>
<protein>
    <submittedName>
        <fullName evidence="3">ParA family protein</fullName>
    </submittedName>
</protein>
<dbReference type="STRING" id="1920490.GCA_001895925_03368"/>
<dbReference type="InterPro" id="IPR050678">
    <property type="entry name" value="DNA_Partitioning_ATPase"/>
</dbReference>
<evidence type="ECO:0000259" key="2">
    <source>
        <dbReference type="Pfam" id="PF13614"/>
    </source>
</evidence>
<evidence type="ECO:0000313" key="4">
    <source>
        <dbReference type="Proteomes" id="UP000238634"/>
    </source>
</evidence>
<dbReference type="Gene3D" id="3.40.50.300">
    <property type="entry name" value="P-loop containing nucleotide triphosphate hydrolases"/>
    <property type="match status" value="1"/>
</dbReference>
<evidence type="ECO:0000313" key="3">
    <source>
        <dbReference type="EMBL" id="PSB14786.1"/>
    </source>
</evidence>
<evidence type="ECO:0000256" key="1">
    <source>
        <dbReference type="ARBA" id="ARBA00006976"/>
    </source>
</evidence>
<dbReference type="InterPro" id="IPR027417">
    <property type="entry name" value="P-loop_NTPase"/>
</dbReference>
<name>A0A2T1D2U2_9CYAN</name>
<sequence length="251" mass="27362">MVRVITIYNQSGGVMKTSLTMNLGYHLALHGRSVLLIDMDPQASLTVFMGLEPADLEQTIADSILDNAPLAMHQNVHQMDLLPSNITLSAVEMRLVSAMAREWRLKRILEPIQAKYDFVLIDAPPSLGVLSVLSLVASTHVLIPIQTQYKSYKGTELLLDSVKQVQDQVNPDLKIAGIVPTIYASANAQDKSILSAIQEQLAAITTIYPPIPRATAFADASMEHLPLALYSPNHSAVKILESIADGVETLL</sequence>
<dbReference type="PANTHER" id="PTHR13696:SF52">
    <property type="entry name" value="PARA FAMILY PROTEIN CT_582"/>
    <property type="match status" value="1"/>
</dbReference>
<dbReference type="PANTHER" id="PTHR13696">
    <property type="entry name" value="P-LOOP CONTAINING NUCLEOSIDE TRIPHOSPHATE HYDROLASE"/>
    <property type="match status" value="1"/>
</dbReference>
<organism evidence="3 4">
    <name type="scientific">Phormidesmis priestleyi ULC007</name>
    <dbReference type="NCBI Taxonomy" id="1920490"/>
    <lineage>
        <taxon>Bacteria</taxon>
        <taxon>Bacillati</taxon>
        <taxon>Cyanobacteriota</taxon>
        <taxon>Cyanophyceae</taxon>
        <taxon>Leptolyngbyales</taxon>
        <taxon>Leptolyngbyaceae</taxon>
        <taxon>Phormidesmis</taxon>
    </lineage>
</organism>
<keyword evidence="4" id="KW-1185">Reference proteome</keyword>
<dbReference type="EMBL" id="PVWG01000077">
    <property type="protein sequence ID" value="PSB14786.1"/>
    <property type="molecule type" value="Genomic_DNA"/>
</dbReference>
<dbReference type="OrthoDB" id="479754at2"/>
<dbReference type="Pfam" id="PF13614">
    <property type="entry name" value="AAA_31"/>
    <property type="match status" value="1"/>
</dbReference>
<dbReference type="FunFam" id="3.40.50.300:FF:000285">
    <property type="entry name" value="Sporulation initiation inhibitor Soj"/>
    <property type="match status" value="1"/>
</dbReference>
<comment type="similarity">
    <text evidence="1">Belongs to the ParA family.</text>
</comment>
<reference evidence="3 4" key="2">
    <citation type="submission" date="2018-03" db="EMBL/GenBank/DDBJ databases">
        <title>The ancient ancestry and fast evolution of plastids.</title>
        <authorList>
            <person name="Moore K.R."/>
            <person name="Magnabosco C."/>
            <person name="Momper L."/>
            <person name="Gold D.A."/>
            <person name="Bosak T."/>
            <person name="Fournier G.P."/>
        </authorList>
    </citation>
    <scope>NUCLEOTIDE SEQUENCE [LARGE SCALE GENOMIC DNA]</scope>
    <source>
        <strain evidence="3 4">ULC007</strain>
    </source>
</reference>
<proteinExistence type="inferred from homology"/>
<dbReference type="InterPro" id="IPR025669">
    <property type="entry name" value="AAA_dom"/>
</dbReference>
<dbReference type="RefSeq" id="WP_073075257.1">
    <property type="nucleotide sequence ID" value="NZ_MPPI01000070.1"/>
</dbReference>
<dbReference type="CDD" id="cd02042">
    <property type="entry name" value="ParAB_family"/>
    <property type="match status" value="1"/>
</dbReference>
<dbReference type="AlphaFoldDB" id="A0A2T1D2U2"/>
<dbReference type="Proteomes" id="UP000238634">
    <property type="component" value="Unassembled WGS sequence"/>
</dbReference>
<reference evidence="3 4" key="1">
    <citation type="submission" date="2018-02" db="EMBL/GenBank/DDBJ databases">
        <authorList>
            <person name="Cohen D.B."/>
            <person name="Kent A.D."/>
        </authorList>
    </citation>
    <scope>NUCLEOTIDE SEQUENCE [LARGE SCALE GENOMIC DNA]</scope>
    <source>
        <strain evidence="3 4">ULC007</strain>
    </source>
</reference>
<gene>
    <name evidence="3" type="ORF">C7B65_25830</name>
</gene>
<dbReference type="SUPFAM" id="SSF52540">
    <property type="entry name" value="P-loop containing nucleoside triphosphate hydrolases"/>
    <property type="match status" value="1"/>
</dbReference>
<feature type="domain" description="AAA" evidence="2">
    <location>
        <begin position="3"/>
        <end position="175"/>
    </location>
</feature>